<comment type="caution">
    <text evidence="4">The sequence shown here is derived from an EMBL/GenBank/DDBJ whole genome shotgun (WGS) entry which is preliminary data.</text>
</comment>
<keyword evidence="2" id="KW-0812">Transmembrane</keyword>
<feature type="region of interest" description="Disordered" evidence="1">
    <location>
        <begin position="376"/>
        <end position="407"/>
    </location>
</feature>
<proteinExistence type="predicted"/>
<evidence type="ECO:0000313" key="4">
    <source>
        <dbReference type="EMBL" id="THH04650.1"/>
    </source>
</evidence>
<protein>
    <recommendedName>
        <fullName evidence="6">Mid2 domain-containing protein</fullName>
    </recommendedName>
</protein>
<keyword evidence="5" id="KW-1185">Reference proteome</keyword>
<evidence type="ECO:0000256" key="1">
    <source>
        <dbReference type="SAM" id="MobiDB-lite"/>
    </source>
</evidence>
<feature type="region of interest" description="Disordered" evidence="1">
    <location>
        <begin position="237"/>
        <end position="268"/>
    </location>
</feature>
<accession>A0A4S4L508</accession>
<reference evidence="4 5" key="1">
    <citation type="submission" date="2019-02" db="EMBL/GenBank/DDBJ databases">
        <title>Genome sequencing of the rare red list fungi Phellinidium pouzarii.</title>
        <authorList>
            <person name="Buettner E."/>
            <person name="Kellner H."/>
        </authorList>
    </citation>
    <scope>NUCLEOTIDE SEQUENCE [LARGE SCALE GENOMIC DNA]</scope>
    <source>
        <strain evidence="4 5">DSM 108285</strain>
    </source>
</reference>
<gene>
    <name evidence="4" type="ORF">EW145_g5368</name>
</gene>
<dbReference type="OrthoDB" id="3267813at2759"/>
<keyword evidence="3" id="KW-0732">Signal</keyword>
<dbReference type="AlphaFoldDB" id="A0A4S4L508"/>
<dbReference type="PANTHER" id="PTHR16861">
    <property type="entry name" value="GLYCOPROTEIN 38"/>
    <property type="match status" value="1"/>
</dbReference>
<feature type="compositionally biased region" description="Acidic residues" evidence="1">
    <location>
        <begin position="424"/>
        <end position="435"/>
    </location>
</feature>
<evidence type="ECO:0008006" key="6">
    <source>
        <dbReference type="Google" id="ProtNLM"/>
    </source>
</evidence>
<dbReference type="EMBL" id="SGPK01000323">
    <property type="protein sequence ID" value="THH04650.1"/>
    <property type="molecule type" value="Genomic_DNA"/>
</dbReference>
<feature type="signal peptide" evidence="3">
    <location>
        <begin position="1"/>
        <end position="24"/>
    </location>
</feature>
<feature type="transmembrane region" description="Helical" evidence="2">
    <location>
        <begin position="276"/>
        <end position="298"/>
    </location>
</feature>
<feature type="compositionally biased region" description="Low complexity" evidence="1">
    <location>
        <begin position="239"/>
        <end position="266"/>
    </location>
</feature>
<dbReference type="PANTHER" id="PTHR16861:SF7">
    <property type="entry name" value="MEMBRANE ANCHOR OPY2 N-TERMINAL DOMAIN-CONTAINING PROTEIN"/>
    <property type="match status" value="1"/>
</dbReference>
<organism evidence="4 5">
    <name type="scientific">Phellinidium pouzarii</name>
    <dbReference type="NCBI Taxonomy" id="167371"/>
    <lineage>
        <taxon>Eukaryota</taxon>
        <taxon>Fungi</taxon>
        <taxon>Dikarya</taxon>
        <taxon>Basidiomycota</taxon>
        <taxon>Agaricomycotina</taxon>
        <taxon>Agaricomycetes</taxon>
        <taxon>Hymenochaetales</taxon>
        <taxon>Hymenochaetaceae</taxon>
        <taxon>Phellinidium</taxon>
    </lineage>
</organism>
<name>A0A4S4L508_9AGAM</name>
<evidence type="ECO:0000313" key="5">
    <source>
        <dbReference type="Proteomes" id="UP000308199"/>
    </source>
</evidence>
<feature type="region of interest" description="Disordered" evidence="1">
    <location>
        <begin position="420"/>
        <end position="449"/>
    </location>
</feature>
<keyword evidence="2" id="KW-0472">Membrane</keyword>
<keyword evidence="2" id="KW-1133">Transmembrane helix</keyword>
<sequence length="449" mass="46566">MSSHPLYMLLLTGAAAAWLPFADAFSFNIDTTPQQCGNLSISITGTGGTPPYRAMILPFGGSPLSNGVEPRKILDQPFAGDATSVSFQLSYPAFSQFVVVVSDSTNFGSGGTSSAASVVNSSDSSCFSTTTSVTPAFFYNLDPLNQIVQCTNSHIWWTPSDVHGAPTFYGVIPGGDAFNITYSNTSTLPNEGVGFDWVPPVRAGTTLIIGAGDDRGLGTGGSVTYFVSAGNQITSCLNSSSPSSTAGSPAGGSYPTSTSEAENNGSNSGGGTNAGAIAGGVVGGIVVISAFILTLFFLRRRRRFQRNQNEKPDLFMDNERPDGYTDELAPPEPFIVPPPPTVVSSETESSAVGTYYGYVGSRAGSSAGRRLSTVSTSAEGEHLLRPGTPMTSASGAGSSSAVGRKGGAPFALRPVNFIQHEDAGEPPEEDAEPDTIELPPAYTNLRQAK</sequence>
<dbReference type="Proteomes" id="UP000308199">
    <property type="component" value="Unassembled WGS sequence"/>
</dbReference>
<evidence type="ECO:0000256" key="2">
    <source>
        <dbReference type="SAM" id="Phobius"/>
    </source>
</evidence>
<feature type="compositionally biased region" description="Low complexity" evidence="1">
    <location>
        <begin position="392"/>
        <end position="403"/>
    </location>
</feature>
<evidence type="ECO:0000256" key="3">
    <source>
        <dbReference type="SAM" id="SignalP"/>
    </source>
</evidence>
<feature type="chain" id="PRO_5021019262" description="Mid2 domain-containing protein" evidence="3">
    <location>
        <begin position="25"/>
        <end position="449"/>
    </location>
</feature>